<keyword evidence="12" id="KW-1185">Reference proteome</keyword>
<dbReference type="GO" id="GO:0004252">
    <property type="term" value="F:serine-type endopeptidase activity"/>
    <property type="evidence" value="ECO:0007669"/>
    <property type="project" value="InterPro"/>
</dbReference>
<dbReference type="NCBIfam" id="TIGR02227">
    <property type="entry name" value="sigpep_I_bact"/>
    <property type="match status" value="1"/>
</dbReference>
<feature type="active site" evidence="7">
    <location>
        <position position="119"/>
    </location>
</feature>
<name>A0A4S2GZX3_9PROT</name>
<comment type="caution">
    <text evidence="11">The sequence shown here is derived from an EMBL/GenBank/DDBJ whole genome shotgun (WGS) entry which is preliminary data.</text>
</comment>
<dbReference type="EMBL" id="SRXW01000003">
    <property type="protein sequence ID" value="TGY88481.1"/>
    <property type="molecule type" value="Genomic_DNA"/>
</dbReference>
<dbReference type="SUPFAM" id="SSF51306">
    <property type="entry name" value="LexA/Signal peptidase"/>
    <property type="match status" value="1"/>
</dbReference>
<keyword evidence="8" id="KW-1133">Transmembrane helix</keyword>
<evidence type="ECO:0000256" key="4">
    <source>
        <dbReference type="ARBA" id="ARBA00019232"/>
    </source>
</evidence>
<dbReference type="GO" id="GO:0006465">
    <property type="term" value="P:signal peptide processing"/>
    <property type="evidence" value="ECO:0007669"/>
    <property type="project" value="InterPro"/>
</dbReference>
<dbReference type="GO" id="GO:0009003">
    <property type="term" value="F:signal peptidase activity"/>
    <property type="evidence" value="ECO:0007669"/>
    <property type="project" value="UniProtKB-EC"/>
</dbReference>
<evidence type="ECO:0000256" key="6">
    <source>
        <dbReference type="ARBA" id="ARBA00022801"/>
    </source>
</evidence>
<evidence type="ECO:0000256" key="3">
    <source>
        <dbReference type="ARBA" id="ARBA00013208"/>
    </source>
</evidence>
<dbReference type="InterPro" id="IPR019533">
    <property type="entry name" value="Peptidase_S26"/>
</dbReference>
<dbReference type="Pfam" id="PF10502">
    <property type="entry name" value="Peptidase_S26"/>
    <property type="match status" value="1"/>
</dbReference>
<dbReference type="PRINTS" id="PR00727">
    <property type="entry name" value="LEADERPTASE"/>
</dbReference>
<evidence type="ECO:0000256" key="9">
    <source>
        <dbReference type="RuleBase" id="RU362042"/>
    </source>
</evidence>
<feature type="transmembrane region" description="Helical" evidence="8">
    <location>
        <begin position="27"/>
        <end position="50"/>
    </location>
</feature>
<dbReference type="Proteomes" id="UP000308054">
    <property type="component" value="Unassembled WGS sequence"/>
</dbReference>
<accession>A0A4S2GZX3</accession>
<reference evidence="11 12" key="1">
    <citation type="journal article" date="2017" name="Int. J. Syst. Evol. Microbiol.">
        <title>Marinicauda algicola sp. nov., isolated from a marine red alga Rhodosorus marinus.</title>
        <authorList>
            <person name="Jeong S.E."/>
            <person name="Jeon S.H."/>
            <person name="Chun B.H."/>
            <person name="Kim D.W."/>
            <person name="Jeon C.O."/>
        </authorList>
    </citation>
    <scope>NUCLEOTIDE SEQUENCE [LARGE SCALE GENOMIC DNA]</scope>
    <source>
        <strain evidence="11 12">JCM 31718</strain>
    </source>
</reference>
<keyword evidence="5 8" id="KW-0645">Protease</keyword>
<dbReference type="GO" id="GO:0016020">
    <property type="term" value="C:membrane"/>
    <property type="evidence" value="ECO:0007669"/>
    <property type="project" value="UniProtKB-SubCell"/>
</dbReference>
<comment type="catalytic activity">
    <reaction evidence="1 8">
        <text>Cleavage of hydrophobic, N-terminal signal or leader sequences from secreted and periplasmic proteins.</text>
        <dbReference type="EC" id="3.4.21.89"/>
    </reaction>
</comment>
<evidence type="ECO:0000313" key="12">
    <source>
        <dbReference type="Proteomes" id="UP000308054"/>
    </source>
</evidence>
<dbReference type="EC" id="3.4.21.89" evidence="3 8"/>
<dbReference type="AlphaFoldDB" id="A0A4S2GZX3"/>
<evidence type="ECO:0000256" key="1">
    <source>
        <dbReference type="ARBA" id="ARBA00000677"/>
    </source>
</evidence>
<dbReference type="PANTHER" id="PTHR43390:SF1">
    <property type="entry name" value="CHLOROPLAST PROCESSING PEPTIDASE"/>
    <property type="match status" value="1"/>
</dbReference>
<evidence type="ECO:0000313" key="11">
    <source>
        <dbReference type="EMBL" id="TGY88481.1"/>
    </source>
</evidence>
<dbReference type="InterPro" id="IPR019757">
    <property type="entry name" value="Pept_S26A_signal_pept_1_Lys-AS"/>
</dbReference>
<protein>
    <recommendedName>
        <fullName evidence="4 8">Signal peptidase I</fullName>
        <ecNumber evidence="3 8">3.4.21.89</ecNumber>
    </recommendedName>
</protein>
<dbReference type="InterPro" id="IPR036286">
    <property type="entry name" value="LexA/Signal_pep-like_sf"/>
</dbReference>
<dbReference type="PROSITE" id="PS00501">
    <property type="entry name" value="SPASE_I_1"/>
    <property type="match status" value="1"/>
</dbReference>
<dbReference type="CDD" id="cd06530">
    <property type="entry name" value="S26_SPase_I"/>
    <property type="match status" value="1"/>
</dbReference>
<dbReference type="InterPro" id="IPR000223">
    <property type="entry name" value="Pept_S26A_signal_pept_1"/>
</dbReference>
<organism evidence="11 12">
    <name type="scientific">Marinicauda algicola</name>
    <dbReference type="NCBI Taxonomy" id="2029849"/>
    <lineage>
        <taxon>Bacteria</taxon>
        <taxon>Pseudomonadati</taxon>
        <taxon>Pseudomonadota</taxon>
        <taxon>Alphaproteobacteria</taxon>
        <taxon>Maricaulales</taxon>
        <taxon>Maricaulaceae</taxon>
        <taxon>Marinicauda</taxon>
    </lineage>
</organism>
<comment type="subcellular location">
    <subcellularLocation>
        <location evidence="9">Membrane</location>
        <topology evidence="9">Single-pass type II membrane protein</topology>
    </subcellularLocation>
</comment>
<evidence type="ECO:0000259" key="10">
    <source>
        <dbReference type="Pfam" id="PF10502"/>
    </source>
</evidence>
<comment type="similarity">
    <text evidence="2 9">Belongs to the peptidase S26 family.</text>
</comment>
<dbReference type="RefSeq" id="WP_135996327.1">
    <property type="nucleotide sequence ID" value="NZ_CP071057.1"/>
</dbReference>
<evidence type="ECO:0000256" key="7">
    <source>
        <dbReference type="PIRSR" id="PIRSR600223-1"/>
    </source>
</evidence>
<sequence>MSDHNASLKETVSGFGRKAISELGETVRFFAGVAAVWFVLVTFGFAAFHIPSESMQPALQVGDRVLVSKWAYGYSRHSLPLGIGYLLPDSWSGRILGSVPERGDVVVIRDPNQGINLIKRVVGLPGDTIEVRAGRLYINGELVGRERLVREGLDPLRYRDRDGSIVQVSEYIETLPNDRTHTIYERGDDQRYDNMGPFRVPADHVFLMGDNRDRSEDSRAPYGIGYVHTDQIVGRAETVLFTFARCRNEEGLYCPPWRVWRGL</sequence>
<dbReference type="Gene3D" id="2.10.109.10">
    <property type="entry name" value="Umud Fragment, subunit A"/>
    <property type="match status" value="1"/>
</dbReference>
<keyword evidence="8" id="KW-0472">Membrane</keyword>
<keyword evidence="8" id="KW-0812">Transmembrane</keyword>
<proteinExistence type="inferred from homology"/>
<feature type="active site" evidence="7">
    <location>
        <position position="54"/>
    </location>
</feature>
<feature type="domain" description="Peptidase S26" evidence="10">
    <location>
        <begin position="25"/>
        <end position="240"/>
    </location>
</feature>
<evidence type="ECO:0000256" key="5">
    <source>
        <dbReference type="ARBA" id="ARBA00022670"/>
    </source>
</evidence>
<dbReference type="PROSITE" id="PS00760">
    <property type="entry name" value="SPASE_I_2"/>
    <property type="match status" value="1"/>
</dbReference>
<evidence type="ECO:0000256" key="2">
    <source>
        <dbReference type="ARBA" id="ARBA00009370"/>
    </source>
</evidence>
<dbReference type="OrthoDB" id="9815782at2"/>
<dbReference type="PANTHER" id="PTHR43390">
    <property type="entry name" value="SIGNAL PEPTIDASE I"/>
    <property type="match status" value="1"/>
</dbReference>
<dbReference type="InterPro" id="IPR019756">
    <property type="entry name" value="Pept_S26A_signal_pept_1_Ser-AS"/>
</dbReference>
<evidence type="ECO:0000256" key="8">
    <source>
        <dbReference type="RuleBase" id="RU003993"/>
    </source>
</evidence>
<gene>
    <name evidence="11" type="primary">lepB</name>
    <name evidence="11" type="ORF">E5163_11740</name>
</gene>
<keyword evidence="6 8" id="KW-0378">Hydrolase</keyword>